<dbReference type="Pfam" id="PF17389">
    <property type="entry name" value="Bac_rhamnosid6H"/>
    <property type="match status" value="1"/>
</dbReference>
<dbReference type="GO" id="GO:0005975">
    <property type="term" value="P:carbohydrate metabolic process"/>
    <property type="evidence" value="ECO:0007669"/>
    <property type="project" value="InterPro"/>
</dbReference>
<organism evidence="3 4">
    <name type="scientific">Eisenbergiella porci</name>
    <dbReference type="NCBI Taxonomy" id="2652274"/>
    <lineage>
        <taxon>Bacteria</taxon>
        <taxon>Bacillati</taxon>
        <taxon>Bacillota</taxon>
        <taxon>Clostridia</taxon>
        <taxon>Lachnospirales</taxon>
        <taxon>Lachnospiraceae</taxon>
        <taxon>Eisenbergiella</taxon>
    </lineage>
</organism>
<dbReference type="InterPro" id="IPR035398">
    <property type="entry name" value="Bac_rhamnosid_C"/>
</dbReference>
<dbReference type="Pfam" id="PF17390">
    <property type="entry name" value="Bac_rhamnosid_C"/>
    <property type="match status" value="1"/>
</dbReference>
<dbReference type="PANTHER" id="PTHR34987:SF6">
    <property type="entry name" value="ALPHA-L-RHAMNOSIDASE SIX-HAIRPIN GLYCOSIDASE DOMAIN-CONTAINING PROTEIN"/>
    <property type="match status" value="1"/>
</dbReference>
<dbReference type="Gene3D" id="2.60.120.260">
    <property type="entry name" value="Galactose-binding domain-like"/>
    <property type="match status" value="1"/>
</dbReference>
<feature type="domain" description="Alpha-L-rhamnosidase six-hairpin glycosidase" evidence="1">
    <location>
        <begin position="169"/>
        <end position="357"/>
    </location>
</feature>
<dbReference type="Proteomes" id="UP000436047">
    <property type="component" value="Unassembled WGS sequence"/>
</dbReference>
<evidence type="ECO:0000259" key="1">
    <source>
        <dbReference type="Pfam" id="PF17389"/>
    </source>
</evidence>
<gene>
    <name evidence="3" type="ORF">FYJ45_14890</name>
</gene>
<sequence>MSPEMAESIRKDCRSRAYLLPQRIVWKQGNVENEQVLLEERELQISLEAARPCILRSGREKAAVLLDFGCELHGGIRILAWGDSTGRGAKVRIRFGESVMEAMSEPGGMLNATNDHARRDIMTEIGMMSMNQIGETGFRFVRIDLEEPEAELSLKSVMAAAVYKDVPYLGSFSCSDALLSRIWDVGAYTVHLNMQEYLWDGIKRDRLVWIGDMHPETATVRTVFGEDSSVEKSLDFIRKETPLPGWINGMASYSMWYAIIVYDWFLYTGKREFLEKQKAYLKGIFVQLSEHIDENGKDTVTQGRFLDWPSNDKPVVIDAGVQAIHYLAVKSLREIFRLLGEELLAEKCEEDMKRLEKYDTDYQDSKQAAALLVLAGLKDAGEVNERLLGKGGAKGMSTFMGYYILTAKAMAGDYEGCLSDIRDYWGGMLALGATTFWEDFDIDWMKNAAPIDRLAGEGEVDVHGNYGGYCYQGYRHSLCHGWASGVTPWLTENVLGVKILEPGCRKLSITPHLGSLSWAKGTFPTPLGIVRISHKKKKDGSIETKVTAPAGVAVITGEDK</sequence>
<dbReference type="AlphaFoldDB" id="A0A6N7WID1"/>
<protein>
    <submittedName>
        <fullName evidence="3">Bacterial alpha-L-rhamnosidase</fullName>
    </submittedName>
</protein>
<dbReference type="SUPFAM" id="SSF48208">
    <property type="entry name" value="Six-hairpin glycosidases"/>
    <property type="match status" value="1"/>
</dbReference>
<dbReference type="InterPro" id="IPR035396">
    <property type="entry name" value="Bac_rhamnosid6H"/>
</dbReference>
<dbReference type="InterPro" id="IPR008928">
    <property type="entry name" value="6-hairpin_glycosidase_sf"/>
</dbReference>
<dbReference type="PANTHER" id="PTHR34987">
    <property type="entry name" value="C, PUTATIVE (AFU_ORTHOLOGUE AFUA_3G02880)-RELATED"/>
    <property type="match status" value="1"/>
</dbReference>
<evidence type="ECO:0000259" key="2">
    <source>
        <dbReference type="Pfam" id="PF17390"/>
    </source>
</evidence>
<comment type="caution">
    <text evidence="3">The sequence shown here is derived from an EMBL/GenBank/DDBJ whole genome shotgun (WGS) entry which is preliminary data.</text>
</comment>
<proteinExistence type="predicted"/>
<accession>A0A6N7WID1</accession>
<dbReference type="Gene3D" id="2.60.420.10">
    <property type="entry name" value="Maltose phosphorylase, domain 3"/>
    <property type="match status" value="1"/>
</dbReference>
<dbReference type="Gene3D" id="1.50.10.10">
    <property type="match status" value="1"/>
</dbReference>
<reference evidence="3 4" key="1">
    <citation type="submission" date="2019-08" db="EMBL/GenBank/DDBJ databases">
        <title>In-depth cultivation of the pig gut microbiome towards novel bacterial diversity and tailored functional studies.</title>
        <authorList>
            <person name="Wylensek D."/>
            <person name="Hitch T.C.A."/>
            <person name="Clavel T."/>
        </authorList>
    </citation>
    <scope>NUCLEOTIDE SEQUENCE [LARGE SCALE GENOMIC DNA]</scope>
    <source>
        <strain evidence="3 4">WCA-389-WT-23B</strain>
    </source>
</reference>
<dbReference type="InterPro" id="IPR012341">
    <property type="entry name" value="6hp_glycosidase-like_sf"/>
</dbReference>
<evidence type="ECO:0000313" key="4">
    <source>
        <dbReference type="Proteomes" id="UP000436047"/>
    </source>
</evidence>
<name>A0A6N7WID1_9FIRM</name>
<feature type="domain" description="Alpha-L-rhamnosidase C-terminal" evidence="2">
    <location>
        <begin position="496"/>
        <end position="553"/>
    </location>
</feature>
<evidence type="ECO:0000313" key="3">
    <source>
        <dbReference type="EMBL" id="MSS89525.1"/>
    </source>
</evidence>
<keyword evidence="4" id="KW-1185">Reference proteome</keyword>
<dbReference type="EMBL" id="VUMI01000023">
    <property type="protein sequence ID" value="MSS89525.1"/>
    <property type="molecule type" value="Genomic_DNA"/>
</dbReference>